<protein>
    <submittedName>
        <fullName evidence="1">Uncharacterized protein</fullName>
    </submittedName>
</protein>
<evidence type="ECO:0000313" key="2">
    <source>
        <dbReference type="Proteomes" id="UP001140949"/>
    </source>
</evidence>
<sequence>MLFGKMATQGIGLFKHEGVFFVMLATDSRVVDCLNEKRKNVWALHLATFQLWGTGDRGRAVKYGRDENWAYLAFASYRTGMDHDISFEGKTSRPCW</sequence>
<evidence type="ECO:0000313" key="1">
    <source>
        <dbReference type="EMBL" id="KAJ6843208.1"/>
    </source>
</evidence>
<accession>A0AAX6HQW5</accession>
<keyword evidence="2" id="KW-1185">Reference proteome</keyword>
<reference evidence="1" key="2">
    <citation type="submission" date="2023-04" db="EMBL/GenBank/DDBJ databases">
        <authorList>
            <person name="Bruccoleri R.E."/>
            <person name="Oakeley E.J."/>
            <person name="Faust A.-M."/>
            <person name="Dessus-Babus S."/>
            <person name="Altorfer M."/>
            <person name="Burckhardt D."/>
            <person name="Oertli M."/>
            <person name="Naumann U."/>
            <person name="Petersen F."/>
            <person name="Wong J."/>
        </authorList>
    </citation>
    <scope>NUCLEOTIDE SEQUENCE</scope>
    <source>
        <strain evidence="1">GSM-AAB239-AS_SAM_17_03QT</strain>
        <tissue evidence="1">Leaf</tissue>
    </source>
</reference>
<gene>
    <name evidence="1" type="ORF">M6B38_300780</name>
</gene>
<reference evidence="1" key="1">
    <citation type="journal article" date="2023" name="GigaByte">
        <title>Genome assembly of the bearded iris, Iris pallida Lam.</title>
        <authorList>
            <person name="Bruccoleri R.E."/>
            <person name="Oakeley E.J."/>
            <person name="Faust A.M.E."/>
            <person name="Altorfer M."/>
            <person name="Dessus-Babus S."/>
            <person name="Burckhardt D."/>
            <person name="Oertli M."/>
            <person name="Naumann U."/>
            <person name="Petersen F."/>
            <person name="Wong J."/>
        </authorList>
    </citation>
    <scope>NUCLEOTIDE SEQUENCE</scope>
    <source>
        <strain evidence="1">GSM-AAB239-AS_SAM_17_03QT</strain>
    </source>
</reference>
<dbReference type="EMBL" id="JANAVB010007397">
    <property type="protein sequence ID" value="KAJ6843208.1"/>
    <property type="molecule type" value="Genomic_DNA"/>
</dbReference>
<dbReference type="AlphaFoldDB" id="A0AAX6HQW5"/>
<comment type="caution">
    <text evidence="1">The sequence shown here is derived from an EMBL/GenBank/DDBJ whole genome shotgun (WGS) entry which is preliminary data.</text>
</comment>
<proteinExistence type="predicted"/>
<organism evidence="1 2">
    <name type="scientific">Iris pallida</name>
    <name type="common">Sweet iris</name>
    <dbReference type="NCBI Taxonomy" id="29817"/>
    <lineage>
        <taxon>Eukaryota</taxon>
        <taxon>Viridiplantae</taxon>
        <taxon>Streptophyta</taxon>
        <taxon>Embryophyta</taxon>
        <taxon>Tracheophyta</taxon>
        <taxon>Spermatophyta</taxon>
        <taxon>Magnoliopsida</taxon>
        <taxon>Liliopsida</taxon>
        <taxon>Asparagales</taxon>
        <taxon>Iridaceae</taxon>
        <taxon>Iridoideae</taxon>
        <taxon>Irideae</taxon>
        <taxon>Iris</taxon>
    </lineage>
</organism>
<dbReference type="Proteomes" id="UP001140949">
    <property type="component" value="Unassembled WGS sequence"/>
</dbReference>
<name>A0AAX6HQW5_IRIPA</name>